<dbReference type="AlphaFoldDB" id="A0A5M3MW04"/>
<dbReference type="Gene3D" id="3.30.710.10">
    <property type="entry name" value="Potassium Channel Kv1.1, Chain A"/>
    <property type="match status" value="1"/>
</dbReference>
<feature type="non-terminal residue" evidence="1">
    <location>
        <position position="400"/>
    </location>
</feature>
<organism evidence="1 2">
    <name type="scientific">Coniophora puteana (strain RWD-64-598)</name>
    <name type="common">Brown rot fungus</name>
    <dbReference type="NCBI Taxonomy" id="741705"/>
    <lineage>
        <taxon>Eukaryota</taxon>
        <taxon>Fungi</taxon>
        <taxon>Dikarya</taxon>
        <taxon>Basidiomycota</taxon>
        <taxon>Agaricomycotina</taxon>
        <taxon>Agaricomycetes</taxon>
        <taxon>Agaricomycetidae</taxon>
        <taxon>Boletales</taxon>
        <taxon>Coniophorineae</taxon>
        <taxon>Coniophoraceae</taxon>
        <taxon>Coniophora</taxon>
    </lineage>
</organism>
<evidence type="ECO:0000313" key="2">
    <source>
        <dbReference type="Proteomes" id="UP000053558"/>
    </source>
</evidence>
<accession>A0A5M3MW04</accession>
<keyword evidence="2" id="KW-1185">Reference proteome</keyword>
<comment type="caution">
    <text evidence="1">The sequence shown here is derived from an EMBL/GenBank/DDBJ whole genome shotgun (WGS) entry which is preliminary data.</text>
</comment>
<reference evidence="2" key="1">
    <citation type="journal article" date="2012" name="Science">
        <title>The Paleozoic origin of enzymatic lignin decomposition reconstructed from 31 fungal genomes.</title>
        <authorList>
            <person name="Floudas D."/>
            <person name="Binder M."/>
            <person name="Riley R."/>
            <person name="Barry K."/>
            <person name="Blanchette R.A."/>
            <person name="Henrissat B."/>
            <person name="Martinez A.T."/>
            <person name="Otillar R."/>
            <person name="Spatafora J.W."/>
            <person name="Yadav J.S."/>
            <person name="Aerts A."/>
            <person name="Benoit I."/>
            <person name="Boyd A."/>
            <person name="Carlson A."/>
            <person name="Copeland A."/>
            <person name="Coutinho P.M."/>
            <person name="de Vries R.P."/>
            <person name="Ferreira P."/>
            <person name="Findley K."/>
            <person name="Foster B."/>
            <person name="Gaskell J."/>
            <person name="Glotzer D."/>
            <person name="Gorecki P."/>
            <person name="Heitman J."/>
            <person name="Hesse C."/>
            <person name="Hori C."/>
            <person name="Igarashi K."/>
            <person name="Jurgens J.A."/>
            <person name="Kallen N."/>
            <person name="Kersten P."/>
            <person name="Kohler A."/>
            <person name="Kuees U."/>
            <person name="Kumar T.K.A."/>
            <person name="Kuo A."/>
            <person name="LaButti K."/>
            <person name="Larrondo L.F."/>
            <person name="Lindquist E."/>
            <person name="Ling A."/>
            <person name="Lombard V."/>
            <person name="Lucas S."/>
            <person name="Lundell T."/>
            <person name="Martin R."/>
            <person name="McLaughlin D.J."/>
            <person name="Morgenstern I."/>
            <person name="Morin E."/>
            <person name="Murat C."/>
            <person name="Nagy L.G."/>
            <person name="Nolan M."/>
            <person name="Ohm R.A."/>
            <person name="Patyshakuliyeva A."/>
            <person name="Rokas A."/>
            <person name="Ruiz-Duenas F.J."/>
            <person name="Sabat G."/>
            <person name="Salamov A."/>
            <person name="Samejima M."/>
            <person name="Schmutz J."/>
            <person name="Slot J.C."/>
            <person name="St John F."/>
            <person name="Stenlid J."/>
            <person name="Sun H."/>
            <person name="Sun S."/>
            <person name="Syed K."/>
            <person name="Tsang A."/>
            <person name="Wiebenga A."/>
            <person name="Young D."/>
            <person name="Pisabarro A."/>
            <person name="Eastwood D.C."/>
            <person name="Martin F."/>
            <person name="Cullen D."/>
            <person name="Grigoriev I.V."/>
            <person name="Hibbett D.S."/>
        </authorList>
    </citation>
    <scope>NUCLEOTIDE SEQUENCE [LARGE SCALE GENOMIC DNA]</scope>
    <source>
        <strain evidence="2">RWD-64-598 SS2</strain>
    </source>
</reference>
<evidence type="ECO:0000313" key="1">
    <source>
        <dbReference type="EMBL" id="EIW82771.1"/>
    </source>
</evidence>
<dbReference type="Proteomes" id="UP000053558">
    <property type="component" value="Unassembled WGS sequence"/>
</dbReference>
<dbReference type="OrthoDB" id="6359816at2759"/>
<name>A0A5M3MW04_CONPW</name>
<dbReference type="InterPro" id="IPR011333">
    <property type="entry name" value="SKP1/BTB/POZ_sf"/>
</dbReference>
<dbReference type="EMBL" id="JH711576">
    <property type="protein sequence ID" value="EIW82771.1"/>
    <property type="molecule type" value="Genomic_DNA"/>
</dbReference>
<dbReference type="KEGG" id="cput:CONPUDRAFT_163850"/>
<gene>
    <name evidence="1" type="ORF">CONPUDRAFT_163850</name>
</gene>
<evidence type="ECO:0008006" key="3">
    <source>
        <dbReference type="Google" id="ProtNLM"/>
    </source>
</evidence>
<proteinExistence type="predicted"/>
<protein>
    <recommendedName>
        <fullName evidence="3">BTB domain-containing protein</fullName>
    </recommendedName>
</protein>
<dbReference type="RefSeq" id="XP_007766745.1">
    <property type="nucleotide sequence ID" value="XM_007768555.1"/>
</dbReference>
<dbReference type="GeneID" id="19205013"/>
<sequence length="400" mass="44125">MTVRPTLRIVREESNGNMWATLLKAEGISDLKTYMTASSETSEFGWRYGITTDFRKHREIKFCIIQVDLTDITAHANPDAFKLHFSCTFGDSSTLNGEFDETSKLLPPLQSYGISVEGQVGLIHKINTISTANDGFLVLVTARVDGNLVAAHEAFHQWVETAPGKIEATDLATDILVKSISSGAFAHTQFNAFTRRRKERDCQRLSHPRPLYAASVALEGLKAYGVGDLDDIDQTSWRALVSDSSCERDFLDVSDEYEEDSDLDLDEEAVIEEVSQDVASISVSGDTASVGSSAYSKVTYGEIGAAASPHAARKFVVTGAAYKTWKTFLVYVYTGKIKFSTLTSRKSGNSKDTDTSDEQFYGSQCSPKSMYRLAHKLGIEPLKRLAFEAIRSNIIIENIL</sequence>